<dbReference type="Gene3D" id="1.10.10.10">
    <property type="entry name" value="Winged helix-like DNA-binding domain superfamily/Winged helix DNA-binding domain"/>
    <property type="match status" value="1"/>
</dbReference>
<sequence>MEHDELVMVTQKIVRGGVRRAGLPQDAIDDLVQDVLFKYLNRWPHPDAPGNPAAWLQRAANNAVIDYLRRDQRRPAVNFAPDGDDPLSLLMATLRAAGTPSLGVVADAVWQDALALVSDQDAAVLRRRFMDAVPAADLAAEYGVSRAVIDQRTARAKKRIQAALTKRPDLVTALQSPHQHTYLSDRGVRRRKRPMGAAGHESAR</sequence>
<dbReference type="InterPro" id="IPR036388">
    <property type="entry name" value="WH-like_DNA-bd_sf"/>
</dbReference>
<dbReference type="STRING" id="1005945.SAMN05216561_1302"/>
<evidence type="ECO:0000256" key="1">
    <source>
        <dbReference type="ARBA" id="ARBA00010641"/>
    </source>
</evidence>
<dbReference type="InterPro" id="IPR013324">
    <property type="entry name" value="RNA_pol_sigma_r3/r4-like"/>
</dbReference>
<dbReference type="GO" id="GO:0003677">
    <property type="term" value="F:DNA binding"/>
    <property type="evidence" value="ECO:0007669"/>
    <property type="project" value="UniProtKB-KW"/>
</dbReference>
<evidence type="ECO:0000256" key="4">
    <source>
        <dbReference type="ARBA" id="ARBA00023125"/>
    </source>
</evidence>
<dbReference type="SUPFAM" id="SSF88946">
    <property type="entry name" value="Sigma2 domain of RNA polymerase sigma factors"/>
    <property type="match status" value="1"/>
</dbReference>
<keyword evidence="9" id="KW-1185">Reference proteome</keyword>
<dbReference type="PANTHER" id="PTHR43133:SF8">
    <property type="entry name" value="RNA POLYMERASE SIGMA FACTOR HI_1459-RELATED"/>
    <property type="match status" value="1"/>
</dbReference>
<dbReference type="InterPro" id="IPR007627">
    <property type="entry name" value="RNA_pol_sigma70_r2"/>
</dbReference>
<comment type="similarity">
    <text evidence="1">Belongs to the sigma-70 factor family. ECF subfamily.</text>
</comment>
<evidence type="ECO:0000256" key="6">
    <source>
        <dbReference type="SAM" id="MobiDB-lite"/>
    </source>
</evidence>
<organism evidence="8 9">
    <name type="scientific">Nocardioides psychrotolerans</name>
    <dbReference type="NCBI Taxonomy" id="1005945"/>
    <lineage>
        <taxon>Bacteria</taxon>
        <taxon>Bacillati</taxon>
        <taxon>Actinomycetota</taxon>
        <taxon>Actinomycetes</taxon>
        <taxon>Propionibacteriales</taxon>
        <taxon>Nocardioidaceae</taxon>
        <taxon>Nocardioides</taxon>
    </lineage>
</organism>
<protein>
    <submittedName>
        <fullName evidence="8">RNA polymerase sigma factor, sigma-70 family</fullName>
    </submittedName>
</protein>
<dbReference type="RefSeq" id="WP_170259305.1">
    <property type="nucleotide sequence ID" value="NZ_BKAF01000042.1"/>
</dbReference>
<dbReference type="Gene3D" id="1.10.1740.10">
    <property type="match status" value="1"/>
</dbReference>
<dbReference type="Pfam" id="PF04542">
    <property type="entry name" value="Sigma70_r2"/>
    <property type="match status" value="1"/>
</dbReference>
<gene>
    <name evidence="8" type="ORF">SAMN05216561_1302</name>
</gene>
<evidence type="ECO:0000256" key="5">
    <source>
        <dbReference type="ARBA" id="ARBA00023163"/>
    </source>
</evidence>
<dbReference type="InterPro" id="IPR014284">
    <property type="entry name" value="RNA_pol_sigma-70_dom"/>
</dbReference>
<dbReference type="NCBIfam" id="TIGR02937">
    <property type="entry name" value="sigma70-ECF"/>
    <property type="match status" value="1"/>
</dbReference>
<proteinExistence type="inferred from homology"/>
<reference evidence="8 9" key="1">
    <citation type="submission" date="2016-10" db="EMBL/GenBank/DDBJ databases">
        <authorList>
            <person name="de Groot N.N."/>
        </authorList>
    </citation>
    <scope>NUCLEOTIDE SEQUENCE [LARGE SCALE GENOMIC DNA]</scope>
    <source>
        <strain evidence="8 9">CGMCC 1.11156</strain>
    </source>
</reference>
<dbReference type="GO" id="GO:0016987">
    <property type="term" value="F:sigma factor activity"/>
    <property type="evidence" value="ECO:0007669"/>
    <property type="project" value="UniProtKB-KW"/>
</dbReference>
<dbReference type="InterPro" id="IPR013325">
    <property type="entry name" value="RNA_pol_sigma_r2"/>
</dbReference>
<evidence type="ECO:0000313" key="9">
    <source>
        <dbReference type="Proteomes" id="UP000198649"/>
    </source>
</evidence>
<keyword evidence="4" id="KW-0238">DNA-binding</keyword>
<keyword evidence="2" id="KW-0805">Transcription regulation</keyword>
<evidence type="ECO:0000259" key="7">
    <source>
        <dbReference type="Pfam" id="PF04542"/>
    </source>
</evidence>
<evidence type="ECO:0000256" key="3">
    <source>
        <dbReference type="ARBA" id="ARBA00023082"/>
    </source>
</evidence>
<dbReference type="PANTHER" id="PTHR43133">
    <property type="entry name" value="RNA POLYMERASE ECF-TYPE SIGMA FACTO"/>
    <property type="match status" value="1"/>
</dbReference>
<dbReference type="Proteomes" id="UP000198649">
    <property type="component" value="Unassembled WGS sequence"/>
</dbReference>
<accession>A0A1I3R994</accession>
<name>A0A1I3R994_9ACTN</name>
<evidence type="ECO:0000313" key="8">
    <source>
        <dbReference type="EMBL" id="SFJ41917.1"/>
    </source>
</evidence>
<dbReference type="InterPro" id="IPR039425">
    <property type="entry name" value="RNA_pol_sigma-70-like"/>
</dbReference>
<dbReference type="AlphaFoldDB" id="A0A1I3R994"/>
<dbReference type="GO" id="GO:0006352">
    <property type="term" value="P:DNA-templated transcription initiation"/>
    <property type="evidence" value="ECO:0007669"/>
    <property type="project" value="InterPro"/>
</dbReference>
<feature type="domain" description="RNA polymerase sigma-70 region 2" evidence="7">
    <location>
        <begin position="14"/>
        <end position="74"/>
    </location>
</feature>
<keyword evidence="3" id="KW-0731">Sigma factor</keyword>
<dbReference type="EMBL" id="FOQG01000030">
    <property type="protein sequence ID" value="SFJ41917.1"/>
    <property type="molecule type" value="Genomic_DNA"/>
</dbReference>
<feature type="region of interest" description="Disordered" evidence="6">
    <location>
        <begin position="175"/>
        <end position="204"/>
    </location>
</feature>
<dbReference type="SUPFAM" id="SSF88659">
    <property type="entry name" value="Sigma3 and sigma4 domains of RNA polymerase sigma factors"/>
    <property type="match status" value="1"/>
</dbReference>
<evidence type="ECO:0000256" key="2">
    <source>
        <dbReference type="ARBA" id="ARBA00023015"/>
    </source>
</evidence>
<keyword evidence="5" id="KW-0804">Transcription</keyword>